<dbReference type="InterPro" id="IPR036910">
    <property type="entry name" value="HMG_box_dom_sf"/>
</dbReference>
<dbReference type="Gene3D" id="1.10.30.10">
    <property type="entry name" value="High mobility group box domain"/>
    <property type="match status" value="1"/>
</dbReference>
<evidence type="ECO:0000256" key="2">
    <source>
        <dbReference type="ARBA" id="ARBA00023242"/>
    </source>
</evidence>
<organism evidence="7 8">
    <name type="scientific">Eptatretus burgeri</name>
    <name type="common">Inshore hagfish</name>
    <dbReference type="NCBI Taxonomy" id="7764"/>
    <lineage>
        <taxon>Eukaryota</taxon>
        <taxon>Metazoa</taxon>
        <taxon>Chordata</taxon>
        <taxon>Craniata</taxon>
        <taxon>Vertebrata</taxon>
        <taxon>Cyclostomata</taxon>
        <taxon>Myxini</taxon>
        <taxon>Myxiniformes</taxon>
        <taxon>Myxinidae</taxon>
        <taxon>Eptatretinae</taxon>
        <taxon>Eptatretus</taxon>
    </lineage>
</organism>
<dbReference type="SUPFAM" id="SSF47095">
    <property type="entry name" value="HMG-box"/>
    <property type="match status" value="1"/>
</dbReference>
<keyword evidence="8" id="KW-1185">Reference proteome</keyword>
<dbReference type="SMART" id="SM00398">
    <property type="entry name" value="HMG"/>
    <property type="match status" value="1"/>
</dbReference>
<dbReference type="Pfam" id="PF00505">
    <property type="entry name" value="HMG_box"/>
    <property type="match status" value="1"/>
</dbReference>
<evidence type="ECO:0000259" key="6">
    <source>
        <dbReference type="PROSITE" id="PS50118"/>
    </source>
</evidence>
<sequence length="349" mass="39489">MEGLMAGSSLPPLFADEEVSKESSELTVDAGFASSEARYSSESVAPGLAGPDFVDDISNAPLLQAESSPMEPESKTEEEPRPVKKGGWPKGKKRKKPNKDVNAPRAPLTGYVRFLNERREQMRSRHPEVSFPEITRMLGNEWSKLATQDKQRYLDEAERDKERYVKELERYEQSEACRAVSRKAQEKRQRKEEAYSVNGSSNENEEEGKDRLSVFDIPIFTEEFLDHNKAREAELRRLRKANVEFEEQNAVLSKHVQSLRAAVERIERDVASERSHNHTLSRHLDALRHALTAGFQSVPLPGTGETPTPETIDSYMSKLHNIILSSPGEHVGLLPTIRQVISRLDSEKL</sequence>
<feature type="domain" description="HMG box" evidence="6">
    <location>
        <begin position="104"/>
        <end position="172"/>
    </location>
</feature>
<evidence type="ECO:0000313" key="7">
    <source>
        <dbReference type="Ensembl" id="ENSEBUP00000018920.1"/>
    </source>
</evidence>
<dbReference type="PROSITE" id="PS50118">
    <property type="entry name" value="HMG_BOX_2"/>
    <property type="match status" value="1"/>
</dbReference>
<dbReference type="GeneTree" id="ENSGT00940000158464"/>
<feature type="compositionally biased region" description="Basic and acidic residues" evidence="5">
    <location>
        <begin position="183"/>
        <end position="194"/>
    </location>
</feature>
<feature type="coiled-coil region" evidence="4">
    <location>
        <begin position="228"/>
        <end position="269"/>
    </location>
</feature>
<keyword evidence="2 3" id="KW-0539">Nucleus</keyword>
<dbReference type="GO" id="GO:0010468">
    <property type="term" value="P:regulation of gene expression"/>
    <property type="evidence" value="ECO:0007669"/>
    <property type="project" value="TreeGrafter"/>
</dbReference>
<dbReference type="CDD" id="cd21980">
    <property type="entry name" value="HMG-box_HMG20"/>
    <property type="match status" value="1"/>
</dbReference>
<reference evidence="7" key="1">
    <citation type="submission" date="2025-08" db="UniProtKB">
        <authorList>
            <consortium name="Ensembl"/>
        </authorList>
    </citation>
    <scope>IDENTIFICATION</scope>
</reference>
<dbReference type="GO" id="GO:0005634">
    <property type="term" value="C:nucleus"/>
    <property type="evidence" value="ECO:0007669"/>
    <property type="project" value="UniProtKB-UniRule"/>
</dbReference>
<keyword evidence="1 3" id="KW-0238">DNA-binding</keyword>
<dbReference type="Proteomes" id="UP000694388">
    <property type="component" value="Unplaced"/>
</dbReference>
<dbReference type="InterPro" id="IPR051965">
    <property type="entry name" value="ChromReg_NeuronalGeneExpr"/>
</dbReference>
<proteinExistence type="predicted"/>
<name>A0A8C4QS22_EPTBU</name>
<dbReference type="InterPro" id="IPR009071">
    <property type="entry name" value="HMG_box_dom"/>
</dbReference>
<feature type="compositionally biased region" description="Basic and acidic residues" evidence="5">
    <location>
        <begin position="72"/>
        <end position="82"/>
    </location>
</feature>
<accession>A0A8C4QS22</accession>
<dbReference type="Ensembl" id="ENSEBUT00000019496.1">
    <property type="protein sequence ID" value="ENSEBUP00000018920.1"/>
    <property type="gene ID" value="ENSEBUG00000011769.1"/>
</dbReference>
<feature type="DNA-binding region" description="HMG box" evidence="3">
    <location>
        <begin position="104"/>
        <end position="172"/>
    </location>
</feature>
<feature type="region of interest" description="Disordered" evidence="5">
    <location>
        <begin position="180"/>
        <end position="209"/>
    </location>
</feature>
<dbReference type="PRINTS" id="PR00886">
    <property type="entry name" value="HIGHMOBLTY12"/>
</dbReference>
<dbReference type="GO" id="GO:0003677">
    <property type="term" value="F:DNA binding"/>
    <property type="evidence" value="ECO:0007669"/>
    <property type="project" value="UniProtKB-UniRule"/>
</dbReference>
<evidence type="ECO:0000256" key="3">
    <source>
        <dbReference type="PROSITE-ProRule" id="PRU00267"/>
    </source>
</evidence>
<evidence type="ECO:0000256" key="1">
    <source>
        <dbReference type="ARBA" id="ARBA00023125"/>
    </source>
</evidence>
<feature type="region of interest" description="Disordered" evidence="5">
    <location>
        <begin position="1"/>
        <end position="108"/>
    </location>
</feature>
<evidence type="ECO:0000256" key="4">
    <source>
        <dbReference type="SAM" id="Coils"/>
    </source>
</evidence>
<dbReference type="AlphaFoldDB" id="A0A8C4QS22"/>
<evidence type="ECO:0000256" key="5">
    <source>
        <dbReference type="SAM" id="MobiDB-lite"/>
    </source>
</evidence>
<keyword evidence="4" id="KW-0175">Coiled coil</keyword>
<evidence type="ECO:0000313" key="8">
    <source>
        <dbReference type="Proteomes" id="UP000694388"/>
    </source>
</evidence>
<dbReference type="PANTHER" id="PTHR46040:SF3">
    <property type="entry name" value="HIGH MOBILITY GROUP PROTEIN 2"/>
    <property type="match status" value="1"/>
</dbReference>
<dbReference type="PANTHER" id="PTHR46040">
    <property type="entry name" value="HIGH MOBILITY GROUP PROTEIN 2"/>
    <property type="match status" value="1"/>
</dbReference>
<protein>
    <submittedName>
        <fullName evidence="7">High mobility group 20A</fullName>
    </submittedName>
</protein>
<reference evidence="7" key="2">
    <citation type="submission" date="2025-09" db="UniProtKB">
        <authorList>
            <consortium name="Ensembl"/>
        </authorList>
    </citation>
    <scope>IDENTIFICATION</scope>
</reference>